<evidence type="ECO:0000313" key="5">
    <source>
        <dbReference type="EMBL" id="MUK86855.1"/>
    </source>
</evidence>
<dbReference type="Proteomes" id="UP000469125">
    <property type="component" value="Unassembled WGS sequence"/>
</dbReference>
<keyword evidence="4" id="KW-0812">Transmembrane</keyword>
<dbReference type="AlphaFoldDB" id="A0A6N8FBY0"/>
<keyword evidence="4" id="KW-0472">Membrane</keyword>
<organism evidence="5 6">
    <name type="scientific">Ornithinibacillus caprae</name>
    <dbReference type="NCBI Taxonomy" id="2678566"/>
    <lineage>
        <taxon>Bacteria</taxon>
        <taxon>Bacillati</taxon>
        <taxon>Bacillota</taxon>
        <taxon>Bacilli</taxon>
        <taxon>Bacillales</taxon>
        <taxon>Bacillaceae</taxon>
        <taxon>Ornithinibacillus</taxon>
    </lineage>
</organism>
<dbReference type="GO" id="GO:0030420">
    <property type="term" value="P:establishment of competence for transformation"/>
    <property type="evidence" value="ECO:0007669"/>
    <property type="project" value="UniProtKB-KW"/>
</dbReference>
<comment type="caution">
    <text evidence="5">The sequence shown here is derived from an EMBL/GenBank/DDBJ whole genome shotgun (WGS) entry which is preliminary data.</text>
</comment>
<protein>
    <submittedName>
        <fullName evidence="5">Prepilin-type N-terminal cleavage/methylation domain-containing protein</fullName>
    </submittedName>
</protein>
<dbReference type="InterPro" id="IPR012902">
    <property type="entry name" value="N_methyl_site"/>
</dbReference>
<dbReference type="RefSeq" id="WP_155666047.1">
    <property type="nucleotide sequence ID" value="NZ_WOCA01000001.1"/>
</dbReference>
<comment type="subcellular location">
    <subcellularLocation>
        <location evidence="1">Cell surface</location>
    </subcellularLocation>
</comment>
<dbReference type="EMBL" id="WOCA01000001">
    <property type="protein sequence ID" value="MUK86855.1"/>
    <property type="molecule type" value="Genomic_DNA"/>
</dbReference>
<dbReference type="SUPFAM" id="SSF54523">
    <property type="entry name" value="Pili subunits"/>
    <property type="match status" value="1"/>
</dbReference>
<keyword evidence="4" id="KW-1133">Transmembrane helix</keyword>
<dbReference type="Gene3D" id="3.30.700.10">
    <property type="entry name" value="Glycoprotein, Type 4 Pilin"/>
    <property type="match status" value="1"/>
</dbReference>
<evidence type="ECO:0000256" key="1">
    <source>
        <dbReference type="ARBA" id="ARBA00004241"/>
    </source>
</evidence>
<dbReference type="NCBIfam" id="TIGR02532">
    <property type="entry name" value="IV_pilin_GFxxxE"/>
    <property type="match status" value="1"/>
</dbReference>
<keyword evidence="2" id="KW-0178">Competence</keyword>
<accession>A0A6N8FBY0</accession>
<name>A0A6N8FBY0_9BACI</name>
<proteinExistence type="predicted"/>
<feature type="region of interest" description="Disordered" evidence="3">
    <location>
        <begin position="82"/>
        <end position="121"/>
    </location>
</feature>
<evidence type="ECO:0000256" key="2">
    <source>
        <dbReference type="ARBA" id="ARBA00023287"/>
    </source>
</evidence>
<dbReference type="GO" id="GO:0009986">
    <property type="term" value="C:cell surface"/>
    <property type="evidence" value="ECO:0007669"/>
    <property type="project" value="UniProtKB-SubCell"/>
</dbReference>
<gene>
    <name evidence="5" type="ORF">GMD78_00370</name>
</gene>
<evidence type="ECO:0000256" key="4">
    <source>
        <dbReference type="SAM" id="Phobius"/>
    </source>
</evidence>
<keyword evidence="6" id="KW-1185">Reference proteome</keyword>
<sequence>MLKKMRKKLKQEKGFTLVELLAVIAILGIILAIAIPTIGNIISNSENEAKEANVNLILNAARLADAAGEFSGDSMTVEELKEGGYLDSVPEVPGTDGDYSTGEVKKESNGKFSYSGPGESE</sequence>
<feature type="transmembrane region" description="Helical" evidence="4">
    <location>
        <begin position="20"/>
        <end position="42"/>
    </location>
</feature>
<dbReference type="Pfam" id="PF07963">
    <property type="entry name" value="N_methyl"/>
    <property type="match status" value="1"/>
</dbReference>
<dbReference type="PROSITE" id="PS00409">
    <property type="entry name" value="PROKAR_NTER_METHYL"/>
    <property type="match status" value="1"/>
</dbReference>
<dbReference type="InterPro" id="IPR045584">
    <property type="entry name" value="Pilin-like"/>
</dbReference>
<evidence type="ECO:0000256" key="3">
    <source>
        <dbReference type="SAM" id="MobiDB-lite"/>
    </source>
</evidence>
<evidence type="ECO:0000313" key="6">
    <source>
        <dbReference type="Proteomes" id="UP000469125"/>
    </source>
</evidence>
<reference evidence="5 6" key="1">
    <citation type="submission" date="2019-11" db="EMBL/GenBank/DDBJ databases">
        <authorList>
            <person name="Li X."/>
        </authorList>
    </citation>
    <scope>NUCLEOTIDE SEQUENCE [LARGE SCALE GENOMIC DNA]</scope>
    <source>
        <strain evidence="5 6">L9</strain>
    </source>
</reference>